<protein>
    <submittedName>
        <fullName evidence="1">Uncharacterized protein</fullName>
    </submittedName>
</protein>
<proteinExistence type="predicted"/>
<evidence type="ECO:0000313" key="1">
    <source>
        <dbReference type="EMBL" id="KAK3061742.1"/>
    </source>
</evidence>
<gene>
    <name evidence="1" type="ORF">LTS18_005538</name>
</gene>
<dbReference type="Proteomes" id="UP001186974">
    <property type="component" value="Unassembled WGS sequence"/>
</dbReference>
<sequence length="234" mass="25611">MADITIDRLLNLVPDCPDKVLSHLTVRPDLACKADAHGYSLLHAAASYAQLPLLRALVNDYKADVNITDEDGETPLFVAETVEVAKCLVEELGVDISIRNDEGQTARGKLELEGESEDVLDYLQRQKRKTSDQGEGPEASVPQEAGNTNSNDEEVHAPPPLPPNVKIDIGSITSAEEGEAPDPEFRRRIDELAARDDFQSEEGQKELRNLVTEAISGLKVDGDDGRSSSRRRVE</sequence>
<organism evidence="1 2">
    <name type="scientific">Coniosporium uncinatum</name>
    <dbReference type="NCBI Taxonomy" id="93489"/>
    <lineage>
        <taxon>Eukaryota</taxon>
        <taxon>Fungi</taxon>
        <taxon>Dikarya</taxon>
        <taxon>Ascomycota</taxon>
        <taxon>Pezizomycotina</taxon>
        <taxon>Dothideomycetes</taxon>
        <taxon>Dothideomycetes incertae sedis</taxon>
        <taxon>Coniosporium</taxon>
    </lineage>
</organism>
<reference evidence="1" key="1">
    <citation type="submission" date="2024-09" db="EMBL/GenBank/DDBJ databases">
        <title>Black Yeasts Isolated from many extreme environments.</title>
        <authorList>
            <person name="Coleine C."/>
            <person name="Stajich J.E."/>
            <person name="Selbmann L."/>
        </authorList>
    </citation>
    <scope>NUCLEOTIDE SEQUENCE</scope>
    <source>
        <strain evidence="1">CCFEE 5737</strain>
    </source>
</reference>
<evidence type="ECO:0000313" key="2">
    <source>
        <dbReference type="Proteomes" id="UP001186974"/>
    </source>
</evidence>
<name>A0ACC3D4I3_9PEZI</name>
<accession>A0ACC3D4I3</accession>
<comment type="caution">
    <text evidence="1">The sequence shown here is derived from an EMBL/GenBank/DDBJ whole genome shotgun (WGS) entry which is preliminary data.</text>
</comment>
<keyword evidence="2" id="KW-1185">Reference proteome</keyword>
<dbReference type="EMBL" id="JAWDJW010007650">
    <property type="protein sequence ID" value="KAK3061742.1"/>
    <property type="molecule type" value="Genomic_DNA"/>
</dbReference>